<dbReference type="GO" id="GO:0005886">
    <property type="term" value="C:plasma membrane"/>
    <property type="evidence" value="ECO:0000318"/>
    <property type="project" value="GO_Central"/>
</dbReference>
<evidence type="ECO:0000256" key="3">
    <source>
        <dbReference type="ARBA" id="ARBA00022692"/>
    </source>
</evidence>
<keyword evidence="5 6" id="KW-0472">Membrane</keyword>
<dbReference type="Ensembl" id="ENSCINT00000036777.1">
    <property type="protein sequence ID" value="ENSCINP00000034058.1"/>
    <property type="gene ID" value="ENSCING00000021037.1"/>
</dbReference>
<evidence type="ECO:0000256" key="6">
    <source>
        <dbReference type="RuleBase" id="RU361218"/>
    </source>
</evidence>
<comment type="similarity">
    <text evidence="2 6">Belongs to the tetraspanin (TM4SF) family.</text>
</comment>
<sequence length="282" mass="30935">MQSKTSKNGGDNCRRYTLMILHCFFLVVGVVLIMLGVFLYSVPGTQSVIQVTTEATTSRQVHQVSLVTMVTGGCVVFISLLGCYGALNNNRCILMTIAVIFTVVLVVECALAAFGIMFQSQIALKVTDQMTISLSLYEGDDATDANSVAWREIQTFFKCCGVNTAEGFHNHTNINVSTSGNYTIGSAWYRNIGMLVNQSWPGSCCELDRVGEVSNPAVCYTDNENNTELHKQGCLDQVVQFLQRHLLTITLLAILLFVTQIVAIILSCQLFKNLKSSGFKPV</sequence>
<dbReference type="PIRSF" id="PIRSF002419">
    <property type="entry name" value="Tetraspanin"/>
    <property type="match status" value="1"/>
</dbReference>
<accession>H2XWM4</accession>
<name>H2XWM4_CIOIN</name>
<evidence type="ECO:0000256" key="1">
    <source>
        <dbReference type="ARBA" id="ARBA00004141"/>
    </source>
</evidence>
<dbReference type="OMA" id="VAWREIQ"/>
<evidence type="ECO:0000313" key="8">
    <source>
        <dbReference type="Proteomes" id="UP000008144"/>
    </source>
</evidence>
<evidence type="ECO:0000256" key="4">
    <source>
        <dbReference type="ARBA" id="ARBA00022989"/>
    </source>
</evidence>
<dbReference type="InterPro" id="IPR000301">
    <property type="entry name" value="Tetraspanin_animals"/>
</dbReference>
<protein>
    <recommendedName>
        <fullName evidence="6">Tetraspanin</fullName>
    </recommendedName>
</protein>
<dbReference type="InParanoid" id="H2XWM4"/>
<evidence type="ECO:0000256" key="2">
    <source>
        <dbReference type="ARBA" id="ARBA00006840"/>
    </source>
</evidence>
<dbReference type="AlphaFoldDB" id="H2XWM4"/>
<reference evidence="7" key="3">
    <citation type="submission" date="2025-09" db="UniProtKB">
        <authorList>
            <consortium name="Ensembl"/>
        </authorList>
    </citation>
    <scope>IDENTIFICATION</scope>
</reference>
<dbReference type="FunFam" id="1.10.1450.10:FF:000090">
    <property type="entry name" value="Tetraspanin"/>
    <property type="match status" value="1"/>
</dbReference>
<feature type="transmembrane region" description="Helical" evidence="6">
    <location>
        <begin position="246"/>
        <end position="271"/>
    </location>
</feature>
<comment type="subcellular location">
    <subcellularLocation>
        <location evidence="1 6">Membrane</location>
        <topology evidence="1 6">Multi-pass membrane protein</topology>
    </subcellularLocation>
</comment>
<dbReference type="RefSeq" id="XP_002131535.1">
    <property type="nucleotide sequence ID" value="XM_002131499.5"/>
</dbReference>
<dbReference type="Pfam" id="PF00335">
    <property type="entry name" value="Tetraspanin"/>
    <property type="match status" value="1"/>
</dbReference>
<dbReference type="GeneTree" id="ENSGT00940000156832"/>
<keyword evidence="4 6" id="KW-1133">Transmembrane helix</keyword>
<gene>
    <name evidence="7" type="primary">LOC100177116</name>
</gene>
<dbReference type="OrthoDB" id="10033535at2759"/>
<reference evidence="7" key="2">
    <citation type="submission" date="2025-08" db="UniProtKB">
        <authorList>
            <consortium name="Ensembl"/>
        </authorList>
    </citation>
    <scope>IDENTIFICATION</scope>
</reference>
<feature type="transmembrane region" description="Helical" evidence="6">
    <location>
        <begin position="20"/>
        <end position="42"/>
    </location>
</feature>
<reference evidence="8" key="1">
    <citation type="journal article" date="2002" name="Science">
        <title>The draft genome of Ciona intestinalis: insights into chordate and vertebrate origins.</title>
        <authorList>
            <person name="Dehal P."/>
            <person name="Satou Y."/>
            <person name="Campbell R.K."/>
            <person name="Chapman J."/>
            <person name="Degnan B."/>
            <person name="De Tomaso A."/>
            <person name="Davidson B."/>
            <person name="Di Gregorio A."/>
            <person name="Gelpke M."/>
            <person name="Goodstein D.M."/>
            <person name="Harafuji N."/>
            <person name="Hastings K.E."/>
            <person name="Ho I."/>
            <person name="Hotta K."/>
            <person name="Huang W."/>
            <person name="Kawashima T."/>
            <person name="Lemaire P."/>
            <person name="Martinez D."/>
            <person name="Meinertzhagen I.A."/>
            <person name="Necula S."/>
            <person name="Nonaka M."/>
            <person name="Putnam N."/>
            <person name="Rash S."/>
            <person name="Saiga H."/>
            <person name="Satake M."/>
            <person name="Terry A."/>
            <person name="Yamada L."/>
            <person name="Wang H.G."/>
            <person name="Awazu S."/>
            <person name="Azumi K."/>
            <person name="Boore J."/>
            <person name="Branno M."/>
            <person name="Chin-Bow S."/>
            <person name="DeSantis R."/>
            <person name="Doyle S."/>
            <person name="Francino P."/>
            <person name="Keys D.N."/>
            <person name="Haga S."/>
            <person name="Hayashi H."/>
            <person name="Hino K."/>
            <person name="Imai K.S."/>
            <person name="Inaba K."/>
            <person name="Kano S."/>
            <person name="Kobayashi K."/>
            <person name="Kobayashi M."/>
            <person name="Lee B.I."/>
            <person name="Makabe K.W."/>
            <person name="Manohar C."/>
            <person name="Matassi G."/>
            <person name="Medina M."/>
            <person name="Mochizuki Y."/>
            <person name="Mount S."/>
            <person name="Morishita T."/>
            <person name="Miura S."/>
            <person name="Nakayama A."/>
            <person name="Nishizaka S."/>
            <person name="Nomoto H."/>
            <person name="Ohta F."/>
            <person name="Oishi K."/>
            <person name="Rigoutsos I."/>
            <person name="Sano M."/>
            <person name="Sasaki A."/>
            <person name="Sasakura Y."/>
            <person name="Shoguchi E."/>
            <person name="Shin-i T."/>
            <person name="Spagnuolo A."/>
            <person name="Stainier D."/>
            <person name="Suzuki M.M."/>
            <person name="Tassy O."/>
            <person name="Takatori N."/>
            <person name="Tokuoka M."/>
            <person name="Yagi K."/>
            <person name="Yoshizaki F."/>
            <person name="Wada S."/>
            <person name="Zhang C."/>
            <person name="Hyatt P.D."/>
            <person name="Larimer F."/>
            <person name="Detter C."/>
            <person name="Doggett N."/>
            <person name="Glavina T."/>
            <person name="Hawkins T."/>
            <person name="Richardson P."/>
            <person name="Lucas S."/>
            <person name="Kohara Y."/>
            <person name="Levine M."/>
            <person name="Satoh N."/>
            <person name="Rokhsar D.S."/>
        </authorList>
    </citation>
    <scope>NUCLEOTIDE SEQUENCE [LARGE SCALE GENOMIC DNA]</scope>
</reference>
<keyword evidence="8" id="KW-1185">Reference proteome</keyword>
<dbReference type="Gene3D" id="1.10.1450.10">
    <property type="entry name" value="Tetraspanin"/>
    <property type="match status" value="1"/>
</dbReference>
<accession>A0A1W2WPN7</accession>
<dbReference type="STRING" id="7719.ENSCINP00000034058"/>
<evidence type="ECO:0000313" key="7">
    <source>
        <dbReference type="Ensembl" id="ENSCINP00000034058.1"/>
    </source>
</evidence>
<dbReference type="PANTHER" id="PTHR19282">
    <property type="entry name" value="TETRASPANIN"/>
    <property type="match status" value="1"/>
</dbReference>
<feature type="transmembrane region" description="Helical" evidence="6">
    <location>
        <begin position="94"/>
        <end position="118"/>
    </location>
</feature>
<dbReference type="SUPFAM" id="SSF48652">
    <property type="entry name" value="Tetraspanin"/>
    <property type="match status" value="1"/>
</dbReference>
<dbReference type="InterPro" id="IPR018499">
    <property type="entry name" value="Tetraspanin/Peripherin"/>
</dbReference>
<dbReference type="PANTHER" id="PTHR19282:SF477">
    <property type="entry name" value="TETRASPANIN"/>
    <property type="match status" value="1"/>
</dbReference>
<dbReference type="HOGENOM" id="CLU_055524_4_3_1"/>
<proteinExistence type="inferred from homology"/>
<dbReference type="KEGG" id="cin:100177116"/>
<feature type="transmembrane region" description="Helical" evidence="6">
    <location>
        <begin position="62"/>
        <end position="87"/>
    </location>
</feature>
<dbReference type="PRINTS" id="PR00259">
    <property type="entry name" value="TMFOUR"/>
</dbReference>
<dbReference type="GeneID" id="100177116"/>
<evidence type="ECO:0000256" key="5">
    <source>
        <dbReference type="ARBA" id="ARBA00023136"/>
    </source>
</evidence>
<organism evidence="7 8">
    <name type="scientific">Ciona intestinalis</name>
    <name type="common">Transparent sea squirt</name>
    <name type="synonym">Ascidia intestinalis</name>
    <dbReference type="NCBI Taxonomy" id="7719"/>
    <lineage>
        <taxon>Eukaryota</taxon>
        <taxon>Metazoa</taxon>
        <taxon>Chordata</taxon>
        <taxon>Tunicata</taxon>
        <taxon>Ascidiacea</taxon>
        <taxon>Phlebobranchia</taxon>
        <taxon>Cionidae</taxon>
        <taxon>Ciona</taxon>
    </lineage>
</organism>
<dbReference type="Proteomes" id="UP000008144">
    <property type="component" value="Unassembled WGS sequence"/>
</dbReference>
<dbReference type="InterPro" id="IPR008952">
    <property type="entry name" value="Tetraspanin_EC2_sf"/>
</dbReference>
<keyword evidence="3 6" id="KW-0812">Transmembrane</keyword>